<evidence type="ECO:0000256" key="2">
    <source>
        <dbReference type="ARBA" id="ARBA00023172"/>
    </source>
</evidence>
<feature type="domain" description="Tyr recombinase" evidence="4">
    <location>
        <begin position="246"/>
        <end position="422"/>
    </location>
</feature>
<accession>A0A382ER91</accession>
<keyword evidence="2" id="KW-0233">DNA recombination</keyword>
<dbReference type="GO" id="GO:0003677">
    <property type="term" value="F:DNA binding"/>
    <property type="evidence" value="ECO:0007669"/>
    <property type="project" value="UniProtKB-KW"/>
</dbReference>
<dbReference type="GO" id="GO:0006310">
    <property type="term" value="P:DNA recombination"/>
    <property type="evidence" value="ECO:0007669"/>
    <property type="project" value="UniProtKB-KW"/>
</dbReference>
<reference evidence="6" key="1">
    <citation type="submission" date="2018-05" db="EMBL/GenBank/DDBJ databases">
        <authorList>
            <person name="Lanie J.A."/>
            <person name="Ng W.-L."/>
            <person name="Kazmierczak K.M."/>
            <person name="Andrzejewski T.M."/>
            <person name="Davidsen T.M."/>
            <person name="Wayne K.J."/>
            <person name="Tettelin H."/>
            <person name="Glass J.I."/>
            <person name="Rusch D."/>
            <person name="Podicherti R."/>
            <person name="Tsui H.-C.T."/>
            <person name="Winkler M.E."/>
        </authorList>
    </citation>
    <scope>NUCLEOTIDE SEQUENCE</scope>
</reference>
<dbReference type="InterPro" id="IPR050090">
    <property type="entry name" value="Tyrosine_recombinase_XerCD"/>
</dbReference>
<dbReference type="SUPFAM" id="SSF56349">
    <property type="entry name" value="DNA breaking-rejoining enzymes"/>
    <property type="match status" value="1"/>
</dbReference>
<feature type="coiled-coil region" evidence="3">
    <location>
        <begin position="29"/>
        <end position="60"/>
    </location>
</feature>
<dbReference type="PROSITE" id="PS51900">
    <property type="entry name" value="CB"/>
    <property type="match status" value="1"/>
</dbReference>
<dbReference type="AlphaFoldDB" id="A0A382ER91"/>
<proteinExistence type="predicted"/>
<evidence type="ECO:0008006" key="7">
    <source>
        <dbReference type="Google" id="ProtNLM"/>
    </source>
</evidence>
<evidence type="ECO:0000259" key="5">
    <source>
        <dbReference type="PROSITE" id="PS51900"/>
    </source>
</evidence>
<dbReference type="Pfam" id="PF00589">
    <property type="entry name" value="Phage_integrase"/>
    <property type="match status" value="1"/>
</dbReference>
<name>A0A382ER91_9ZZZZ</name>
<dbReference type="InterPro" id="IPR002104">
    <property type="entry name" value="Integrase_catalytic"/>
</dbReference>
<dbReference type="InterPro" id="IPR044068">
    <property type="entry name" value="CB"/>
</dbReference>
<dbReference type="GO" id="GO:0015074">
    <property type="term" value="P:DNA integration"/>
    <property type="evidence" value="ECO:0007669"/>
    <property type="project" value="InterPro"/>
</dbReference>
<keyword evidence="3" id="KW-0175">Coiled coil</keyword>
<protein>
    <recommendedName>
        <fullName evidence="7">Tyr recombinase domain-containing protein</fullName>
    </recommendedName>
</protein>
<evidence type="ECO:0000256" key="3">
    <source>
        <dbReference type="SAM" id="Coils"/>
    </source>
</evidence>
<dbReference type="InterPro" id="IPR011010">
    <property type="entry name" value="DNA_brk_join_enz"/>
</dbReference>
<feature type="domain" description="Core-binding (CB)" evidence="5">
    <location>
        <begin position="146"/>
        <end position="223"/>
    </location>
</feature>
<dbReference type="Gene3D" id="1.10.443.10">
    <property type="entry name" value="Intergrase catalytic core"/>
    <property type="match status" value="1"/>
</dbReference>
<evidence type="ECO:0000256" key="1">
    <source>
        <dbReference type="ARBA" id="ARBA00023125"/>
    </source>
</evidence>
<keyword evidence="1" id="KW-0238">DNA-binding</keyword>
<dbReference type="PROSITE" id="PS51898">
    <property type="entry name" value="TYR_RECOMBINASE"/>
    <property type="match status" value="1"/>
</dbReference>
<dbReference type="Gene3D" id="1.10.150.130">
    <property type="match status" value="1"/>
</dbReference>
<dbReference type="InterPro" id="IPR013762">
    <property type="entry name" value="Integrase-like_cat_sf"/>
</dbReference>
<evidence type="ECO:0000313" key="6">
    <source>
        <dbReference type="EMBL" id="SVB53306.1"/>
    </source>
</evidence>
<dbReference type="PANTHER" id="PTHR30349">
    <property type="entry name" value="PHAGE INTEGRASE-RELATED"/>
    <property type="match status" value="1"/>
</dbReference>
<organism evidence="6">
    <name type="scientific">marine metagenome</name>
    <dbReference type="NCBI Taxonomy" id="408172"/>
    <lineage>
        <taxon>unclassified sequences</taxon>
        <taxon>metagenomes</taxon>
        <taxon>ecological metagenomes</taxon>
    </lineage>
</organism>
<dbReference type="InterPro" id="IPR010998">
    <property type="entry name" value="Integrase_recombinase_N"/>
</dbReference>
<dbReference type="EMBL" id="UINC01045942">
    <property type="protein sequence ID" value="SVB53306.1"/>
    <property type="molecule type" value="Genomic_DNA"/>
</dbReference>
<dbReference type="PANTHER" id="PTHR30349:SF41">
    <property type="entry name" value="INTEGRASE_RECOMBINASE PROTEIN MJ0367-RELATED"/>
    <property type="match status" value="1"/>
</dbReference>
<evidence type="ECO:0000259" key="4">
    <source>
        <dbReference type="PROSITE" id="PS51898"/>
    </source>
</evidence>
<gene>
    <name evidence="6" type="ORF">METZ01_LOCUS206160</name>
</gene>
<sequence length="445" mass="51261">MRIPSDAKEIIGKNEFCRNLHTTDLYEANIKKHKEIASMLEEIQQAKRDYEGIADKLSKEVQISKYAEYLREAKITTSENDDDTSVIKLELLENKLIDLHGLKKAHVILYGDEKQRKGQEPNSLAKKNFIEAHKLTDQSYSPLSLVSKKFLAEEYKSLKNSSYRRKQTHIEHFIKWSGYRDITMINNKIVGDYVTSIIQNNNPASATISNTVSNVGSFFRWAEERGYIEYNPFSNYKLSKRNKGSQNRKPWSDENIMTFLKSELIGVNEFIATCVSLYSGMRLDEICNIQKTVINDNCFKVLEGKTKASQRIIPIHPVLKPLVERFMDSKEEVYLIKGIKSGGYDNKRSWNFQKKLGRLRKKIGMPEGVVFHSLRNTFATQMENLDIPMNHISQLMGHEDSNMALDLYSKGPKIELLAESIKKLTYGKDVDSFIKNTLIEKSTFL</sequence>